<accession>A0ABW4N0J1</accession>
<dbReference type="EMBL" id="JBHUEY010000001">
    <property type="protein sequence ID" value="MFD1783343.1"/>
    <property type="molecule type" value="Genomic_DNA"/>
</dbReference>
<comment type="caution">
    <text evidence="2">The sequence shown here is derived from an EMBL/GenBank/DDBJ whole genome shotgun (WGS) entry which is preliminary data.</text>
</comment>
<evidence type="ECO:0000313" key="2">
    <source>
        <dbReference type="EMBL" id="MFD1783343.1"/>
    </source>
</evidence>
<feature type="signal peptide" evidence="1">
    <location>
        <begin position="1"/>
        <end position="21"/>
    </location>
</feature>
<dbReference type="PANTHER" id="PTHR40590:SF1">
    <property type="entry name" value="CYTOPLASMIC PROTEIN"/>
    <property type="match status" value="1"/>
</dbReference>
<dbReference type="PANTHER" id="PTHR40590">
    <property type="entry name" value="CYTOPLASMIC PROTEIN-RELATED"/>
    <property type="match status" value="1"/>
</dbReference>
<sequence>MWRVVFAAALAAWAAAGPAQAKPPVWVVRDADSELVLFGSVHVLPDGLDWRPPALTEGLAKAEDVWFEMPMDAESEAQSARLAAARGLLPPGRSLQALLPPKTWERLLAAAQRYRLSPDMLARMEPWLAEVALSGAVYQLAGASPAMGVEKQVHAAAPAGAVRKAFETPAQQIAFFDEAPLADQIASLEHSLEEIERDPEAFSTLVGAWMAGDLAKLETIAIEPLRAAAPVIYRRVVTERNAVWARELDARLKGRGRTVVVVGVGHLIGPESLPAKLRALGYTVEGP</sequence>
<feature type="chain" id="PRO_5046597543" evidence="1">
    <location>
        <begin position="22"/>
        <end position="287"/>
    </location>
</feature>
<reference evidence="3" key="1">
    <citation type="journal article" date="2019" name="Int. J. Syst. Evol. Microbiol.">
        <title>The Global Catalogue of Microorganisms (GCM) 10K type strain sequencing project: providing services to taxonomists for standard genome sequencing and annotation.</title>
        <authorList>
            <consortium name="The Broad Institute Genomics Platform"/>
            <consortium name="The Broad Institute Genome Sequencing Center for Infectious Disease"/>
            <person name="Wu L."/>
            <person name="Ma J."/>
        </authorList>
    </citation>
    <scope>NUCLEOTIDE SEQUENCE [LARGE SCALE GENOMIC DNA]</scope>
    <source>
        <strain evidence="3">DFY28</strain>
    </source>
</reference>
<evidence type="ECO:0000256" key="1">
    <source>
        <dbReference type="SAM" id="SignalP"/>
    </source>
</evidence>
<evidence type="ECO:0000313" key="3">
    <source>
        <dbReference type="Proteomes" id="UP001597237"/>
    </source>
</evidence>
<protein>
    <submittedName>
        <fullName evidence="2">TraB/GumN family protein</fullName>
    </submittedName>
</protein>
<dbReference type="InterPro" id="IPR002816">
    <property type="entry name" value="TraB/PrgY/GumN_fam"/>
</dbReference>
<proteinExistence type="predicted"/>
<organism evidence="2 3">
    <name type="scientific">Phenylobacterium terrae</name>
    <dbReference type="NCBI Taxonomy" id="2665495"/>
    <lineage>
        <taxon>Bacteria</taxon>
        <taxon>Pseudomonadati</taxon>
        <taxon>Pseudomonadota</taxon>
        <taxon>Alphaproteobacteria</taxon>
        <taxon>Caulobacterales</taxon>
        <taxon>Caulobacteraceae</taxon>
        <taxon>Phenylobacterium</taxon>
    </lineage>
</organism>
<dbReference type="CDD" id="cd14789">
    <property type="entry name" value="Tiki"/>
    <property type="match status" value="1"/>
</dbReference>
<keyword evidence="1" id="KW-0732">Signal</keyword>
<dbReference type="RefSeq" id="WP_377284484.1">
    <property type="nucleotide sequence ID" value="NZ_JBHRSI010000015.1"/>
</dbReference>
<dbReference type="Proteomes" id="UP001597237">
    <property type="component" value="Unassembled WGS sequence"/>
</dbReference>
<name>A0ABW4N0J1_9CAUL</name>
<keyword evidence="3" id="KW-1185">Reference proteome</keyword>
<dbReference type="Pfam" id="PF01963">
    <property type="entry name" value="TraB_PrgY_gumN"/>
    <property type="match status" value="1"/>
</dbReference>
<gene>
    <name evidence="2" type="ORF">ACFSC0_08060</name>
</gene>
<dbReference type="InterPro" id="IPR047111">
    <property type="entry name" value="YbaP-like"/>
</dbReference>